<dbReference type="HOGENOM" id="CLU_2768509_0_0_9"/>
<reference evidence="1 2" key="1">
    <citation type="journal article" date="2010" name="Proc. Natl. Acad. Sci. U.S.A.">
        <title>Clostridium ljungdahlii represents a microbial production platform based on syngas.</title>
        <authorList>
            <person name="Kopke M."/>
            <person name="Held C."/>
            <person name="Hujer S."/>
            <person name="Liesegang H."/>
            <person name="Wiezer A."/>
            <person name="Wollherr A."/>
            <person name="Ehrenreich A."/>
            <person name="Liebl W."/>
            <person name="Gottschalk G."/>
            <person name="Durre P."/>
        </authorList>
    </citation>
    <scope>NUCLEOTIDE SEQUENCE [LARGE SCALE GENOMIC DNA]</scope>
    <source>
        <strain evidence="2">ATCC 55383 / DSM 13528 / PETC</strain>
    </source>
</reference>
<evidence type="ECO:0000313" key="2">
    <source>
        <dbReference type="Proteomes" id="UP000001656"/>
    </source>
</evidence>
<dbReference type="KEGG" id="clj:CLJU_c05810"/>
<dbReference type="Proteomes" id="UP000001656">
    <property type="component" value="Chromosome"/>
</dbReference>
<accession>D8GN39</accession>
<protein>
    <submittedName>
        <fullName evidence="1">Uncharacterized protein</fullName>
    </submittedName>
</protein>
<organism evidence="1 2">
    <name type="scientific">Clostridium ljungdahlii (strain ATCC 55383 / DSM 13528 / PETC)</name>
    <dbReference type="NCBI Taxonomy" id="748727"/>
    <lineage>
        <taxon>Bacteria</taxon>
        <taxon>Bacillati</taxon>
        <taxon>Bacillota</taxon>
        <taxon>Clostridia</taxon>
        <taxon>Eubacteriales</taxon>
        <taxon>Clostridiaceae</taxon>
        <taxon>Clostridium</taxon>
    </lineage>
</organism>
<evidence type="ECO:0000313" key="1">
    <source>
        <dbReference type="EMBL" id="ADK13663.1"/>
    </source>
</evidence>
<gene>
    <name evidence="1" type="ordered locus">CLJU_c05810</name>
</gene>
<dbReference type="STRING" id="748727.CLJU_c05810"/>
<dbReference type="AlphaFoldDB" id="D8GN39"/>
<sequence length="69" mass="8594">MIYLFYNLILNFRYLIFKFKREISEELMRSRHCNEEYIYGIATWKQGRYKYTMNQSQETCLKFTDSLRG</sequence>
<dbReference type="EMBL" id="CP001666">
    <property type="protein sequence ID" value="ADK13663.1"/>
    <property type="molecule type" value="Genomic_DNA"/>
</dbReference>
<proteinExistence type="predicted"/>
<name>D8GN39_CLOLD</name>